<dbReference type="GO" id="GO:0009228">
    <property type="term" value="P:thiamine biosynthetic process"/>
    <property type="evidence" value="ECO:0007669"/>
    <property type="project" value="InterPro"/>
</dbReference>
<dbReference type="EMBL" id="MLJW01000061">
    <property type="protein sequence ID" value="OIR04020.1"/>
    <property type="molecule type" value="Genomic_DNA"/>
</dbReference>
<comment type="caution">
    <text evidence="2">The sequence shown here is derived from an EMBL/GenBank/DDBJ whole genome shotgun (WGS) entry which is preliminary data.</text>
</comment>
<dbReference type="GO" id="GO:0005829">
    <property type="term" value="C:cytosol"/>
    <property type="evidence" value="ECO:0007669"/>
    <property type="project" value="TreeGrafter"/>
</dbReference>
<gene>
    <name evidence="2" type="primary">thiD_4</name>
    <name evidence="2" type="ORF">GALL_139570</name>
</gene>
<keyword evidence="2" id="KW-0808">Transferase</keyword>
<dbReference type="GO" id="GO:0008972">
    <property type="term" value="F:phosphomethylpyrimidine kinase activity"/>
    <property type="evidence" value="ECO:0007669"/>
    <property type="project" value="UniProtKB-EC"/>
</dbReference>
<organism evidence="2">
    <name type="scientific">mine drainage metagenome</name>
    <dbReference type="NCBI Taxonomy" id="410659"/>
    <lineage>
        <taxon>unclassified sequences</taxon>
        <taxon>metagenomes</taxon>
        <taxon>ecological metagenomes</taxon>
    </lineage>
</organism>
<dbReference type="AlphaFoldDB" id="A0A1J5SQU7"/>
<dbReference type="PANTHER" id="PTHR20858">
    <property type="entry name" value="PHOSPHOMETHYLPYRIMIDINE KINASE"/>
    <property type="match status" value="1"/>
</dbReference>
<reference evidence="2" key="1">
    <citation type="submission" date="2016-10" db="EMBL/GenBank/DDBJ databases">
        <title>Sequence of Gallionella enrichment culture.</title>
        <authorList>
            <person name="Poehlein A."/>
            <person name="Muehling M."/>
            <person name="Daniel R."/>
        </authorList>
    </citation>
    <scope>NUCLEOTIDE SEQUENCE</scope>
</reference>
<sequence>MKPGMRLQVRERQPLCVLAIAGSDSGGGAGIQADSRAIRALGGFPVTAITAVTAQSTRGVIAWHPVEPKLIGAQVRAVLDDMPVGAVKIGLLPGSAAVRAVAGALEGRRLPVVLDPVVGSTSGTEFLDEKGRRLMRRLLFPLATVVTPNWPELALFSGGTVEDEAGAERAARRLAEAADCTVLAKGGHGRGARCADLLVRAGEPVLRFESPRRRTVNTHGTGCTLASAIATGLARGWDLPKAVDRAKALLQEGLNAGREYRWGAGAGPAFPG</sequence>
<feature type="domain" description="Pyridoxamine kinase/Phosphomethylpyrimidine kinase" evidence="1">
    <location>
        <begin position="24"/>
        <end position="268"/>
    </location>
</feature>
<dbReference type="EC" id="2.7.4.7" evidence="2"/>
<accession>A0A1J5SQU7</accession>
<dbReference type="CDD" id="cd01169">
    <property type="entry name" value="HMPP_kinase"/>
    <property type="match status" value="1"/>
</dbReference>
<dbReference type="InterPro" id="IPR013749">
    <property type="entry name" value="PM/HMP-P_kinase-1"/>
</dbReference>
<proteinExistence type="predicted"/>
<dbReference type="GO" id="GO:0008902">
    <property type="term" value="F:hydroxymethylpyrimidine kinase activity"/>
    <property type="evidence" value="ECO:0007669"/>
    <property type="project" value="UniProtKB-EC"/>
</dbReference>
<dbReference type="InterPro" id="IPR029056">
    <property type="entry name" value="Ribokinase-like"/>
</dbReference>
<evidence type="ECO:0000313" key="2">
    <source>
        <dbReference type="EMBL" id="OIR04020.1"/>
    </source>
</evidence>
<keyword evidence="2" id="KW-0418">Kinase</keyword>
<evidence type="ECO:0000259" key="1">
    <source>
        <dbReference type="Pfam" id="PF08543"/>
    </source>
</evidence>
<dbReference type="EC" id="2.7.1.49" evidence="2"/>
<dbReference type="NCBIfam" id="TIGR00097">
    <property type="entry name" value="HMP-P_kinase"/>
    <property type="match status" value="1"/>
</dbReference>
<dbReference type="Gene3D" id="3.40.1190.20">
    <property type="match status" value="1"/>
</dbReference>
<dbReference type="Pfam" id="PF08543">
    <property type="entry name" value="Phos_pyr_kin"/>
    <property type="match status" value="1"/>
</dbReference>
<dbReference type="SUPFAM" id="SSF53613">
    <property type="entry name" value="Ribokinase-like"/>
    <property type="match status" value="1"/>
</dbReference>
<name>A0A1J5SQU7_9ZZZZ</name>
<dbReference type="InterPro" id="IPR004399">
    <property type="entry name" value="HMP/HMP-P_kinase_dom"/>
</dbReference>
<dbReference type="PANTHER" id="PTHR20858:SF17">
    <property type="entry name" value="HYDROXYMETHYLPYRIMIDINE_PHOSPHOMETHYLPYRIMIDINE KINASE THI20-RELATED"/>
    <property type="match status" value="1"/>
</dbReference>
<protein>
    <submittedName>
        <fullName evidence="2">Hydroxymethylpyrimidine/phosphomethylpyrimidine kinase</fullName>
        <ecNumber evidence="2">2.7.1.49</ecNumber>
        <ecNumber evidence="2">2.7.4.7</ecNumber>
    </submittedName>
</protein>